<organism evidence="2 3">
    <name type="scientific">Gilvimarinus xylanilyticus</name>
    <dbReference type="NCBI Taxonomy" id="2944139"/>
    <lineage>
        <taxon>Bacteria</taxon>
        <taxon>Pseudomonadati</taxon>
        <taxon>Pseudomonadota</taxon>
        <taxon>Gammaproteobacteria</taxon>
        <taxon>Cellvibrionales</taxon>
        <taxon>Cellvibrionaceae</taxon>
        <taxon>Gilvimarinus</taxon>
    </lineage>
</organism>
<reference evidence="2" key="1">
    <citation type="submission" date="2022-05" db="EMBL/GenBank/DDBJ databases">
        <authorList>
            <person name="Sun H.-N."/>
        </authorList>
    </citation>
    <scope>NUCLEOTIDE SEQUENCE</scope>
    <source>
        <strain evidence="2">HB14</strain>
    </source>
</reference>
<feature type="region of interest" description="Disordered" evidence="1">
    <location>
        <begin position="15"/>
        <end position="37"/>
    </location>
</feature>
<evidence type="ECO:0000313" key="3">
    <source>
        <dbReference type="Proteomes" id="UP001139319"/>
    </source>
</evidence>
<name>A0A9X2I5D5_9GAMM</name>
<feature type="compositionally biased region" description="Basic and acidic residues" evidence="1">
    <location>
        <begin position="27"/>
        <end position="37"/>
    </location>
</feature>
<keyword evidence="3" id="KW-1185">Reference proteome</keyword>
<reference evidence="2" key="2">
    <citation type="submission" date="2023-01" db="EMBL/GenBank/DDBJ databases">
        <title>Gilvimarinus xylanilyticus HB14 isolated from Caulerpa lentillifera aquaculture base in Hainan, China.</title>
        <authorList>
            <person name="Zhang Y.-J."/>
        </authorList>
    </citation>
    <scope>NUCLEOTIDE SEQUENCE</scope>
    <source>
        <strain evidence="2">HB14</strain>
    </source>
</reference>
<gene>
    <name evidence="2" type="ORF">M6D89_15255</name>
</gene>
<protein>
    <submittedName>
        <fullName evidence="2">Uncharacterized protein</fullName>
    </submittedName>
</protein>
<sequence length="155" mass="17000">MLFNRKPVQAATETLQSAGVSAIPPTGRREPLANSRDKQVTEIPVSMLRSHAHFKPAGPWLGVFDLAVWLRLPHGSTTPLQLALRYTDQRGETTVLVDICKPGPYKSALLNGSVELQISGNVSYMGLYLLGLPGDTAVALDEWHFLPQLKRQSGR</sequence>
<evidence type="ECO:0000256" key="1">
    <source>
        <dbReference type="SAM" id="MobiDB-lite"/>
    </source>
</evidence>
<dbReference type="EMBL" id="JAMFTH010000006">
    <property type="protein sequence ID" value="MCP8900665.1"/>
    <property type="molecule type" value="Genomic_DNA"/>
</dbReference>
<accession>A0A9X2I5D5</accession>
<comment type="caution">
    <text evidence="2">The sequence shown here is derived from an EMBL/GenBank/DDBJ whole genome shotgun (WGS) entry which is preliminary data.</text>
</comment>
<dbReference type="Proteomes" id="UP001139319">
    <property type="component" value="Unassembled WGS sequence"/>
</dbReference>
<proteinExistence type="predicted"/>
<dbReference type="RefSeq" id="WP_253968958.1">
    <property type="nucleotide sequence ID" value="NZ_JAMFTH010000006.1"/>
</dbReference>
<dbReference type="AlphaFoldDB" id="A0A9X2I5D5"/>
<evidence type="ECO:0000313" key="2">
    <source>
        <dbReference type="EMBL" id="MCP8900665.1"/>
    </source>
</evidence>